<dbReference type="AlphaFoldDB" id="W6YAL7"/>
<feature type="signal peptide" evidence="1">
    <location>
        <begin position="1"/>
        <end position="17"/>
    </location>
</feature>
<sequence>MYMFLLKLGCIRSLLLSLGPQPQTPGHSFQSTQHSASFISQPPRQVSGRSPEHSLHQFPSPLLFTCSHFYTPITPNILTTDTGFATLAWLFGRNGSTPLSSA</sequence>
<dbReference type="GeneID" id="19153276"/>
<protein>
    <recommendedName>
        <fullName evidence="4">Secreted protein</fullName>
    </recommendedName>
</protein>
<accession>W6YAL7</accession>
<evidence type="ECO:0000256" key="1">
    <source>
        <dbReference type="SAM" id="SignalP"/>
    </source>
</evidence>
<organism evidence="2 3">
    <name type="scientific">Cochliobolus carbonum (strain 26-R-13)</name>
    <name type="common">Maize leaf spot fungus</name>
    <name type="synonym">Bipolaris zeicola</name>
    <dbReference type="NCBI Taxonomy" id="930089"/>
    <lineage>
        <taxon>Eukaryota</taxon>
        <taxon>Fungi</taxon>
        <taxon>Dikarya</taxon>
        <taxon>Ascomycota</taxon>
        <taxon>Pezizomycotina</taxon>
        <taxon>Dothideomycetes</taxon>
        <taxon>Pleosporomycetidae</taxon>
        <taxon>Pleosporales</taxon>
        <taxon>Pleosporineae</taxon>
        <taxon>Pleosporaceae</taxon>
        <taxon>Bipolaris</taxon>
    </lineage>
</organism>
<dbReference type="OrthoDB" id="10328065at2759"/>
<evidence type="ECO:0008006" key="4">
    <source>
        <dbReference type="Google" id="ProtNLM"/>
    </source>
</evidence>
<name>W6YAL7_COCC2</name>
<dbReference type="HOGENOM" id="CLU_2276991_0_0_1"/>
<keyword evidence="1" id="KW-0732">Signal</keyword>
<dbReference type="Proteomes" id="UP000053841">
    <property type="component" value="Unassembled WGS sequence"/>
</dbReference>
<dbReference type="RefSeq" id="XP_007710726.1">
    <property type="nucleotide sequence ID" value="XM_007712536.1"/>
</dbReference>
<evidence type="ECO:0000313" key="3">
    <source>
        <dbReference type="Proteomes" id="UP000053841"/>
    </source>
</evidence>
<dbReference type="EMBL" id="KI964582">
    <property type="protein sequence ID" value="EUC35008.1"/>
    <property type="molecule type" value="Genomic_DNA"/>
</dbReference>
<keyword evidence="3" id="KW-1185">Reference proteome</keyword>
<gene>
    <name evidence="2" type="ORF">COCCADRAFT_91932</name>
</gene>
<feature type="chain" id="PRO_5004888862" description="Secreted protein" evidence="1">
    <location>
        <begin position="18"/>
        <end position="102"/>
    </location>
</feature>
<dbReference type="KEGG" id="bze:COCCADRAFT_91932"/>
<proteinExistence type="predicted"/>
<evidence type="ECO:0000313" key="2">
    <source>
        <dbReference type="EMBL" id="EUC35008.1"/>
    </source>
</evidence>
<reference evidence="2 3" key="1">
    <citation type="journal article" date="2013" name="PLoS Genet.">
        <title>Comparative genome structure, secondary metabolite, and effector coding capacity across Cochliobolus pathogens.</title>
        <authorList>
            <person name="Condon B.J."/>
            <person name="Leng Y."/>
            <person name="Wu D."/>
            <person name="Bushley K.E."/>
            <person name="Ohm R.A."/>
            <person name="Otillar R."/>
            <person name="Martin J."/>
            <person name="Schackwitz W."/>
            <person name="Grimwood J."/>
            <person name="MohdZainudin N."/>
            <person name="Xue C."/>
            <person name="Wang R."/>
            <person name="Manning V.A."/>
            <person name="Dhillon B."/>
            <person name="Tu Z.J."/>
            <person name="Steffenson B.J."/>
            <person name="Salamov A."/>
            <person name="Sun H."/>
            <person name="Lowry S."/>
            <person name="LaButti K."/>
            <person name="Han J."/>
            <person name="Copeland A."/>
            <person name="Lindquist E."/>
            <person name="Barry K."/>
            <person name="Schmutz J."/>
            <person name="Baker S.E."/>
            <person name="Ciuffetti L.M."/>
            <person name="Grigoriev I.V."/>
            <person name="Zhong S."/>
            <person name="Turgeon B.G."/>
        </authorList>
    </citation>
    <scope>NUCLEOTIDE SEQUENCE [LARGE SCALE GENOMIC DNA]</scope>
    <source>
        <strain evidence="2 3">26-R-13</strain>
    </source>
</reference>